<protein>
    <submittedName>
        <fullName evidence="1">Uncharacterized protein</fullName>
    </submittedName>
</protein>
<organism evidence="1 2">
    <name type="scientific">Naegleria fowleri</name>
    <name type="common">Brain eating amoeba</name>
    <dbReference type="NCBI Taxonomy" id="5763"/>
    <lineage>
        <taxon>Eukaryota</taxon>
        <taxon>Discoba</taxon>
        <taxon>Heterolobosea</taxon>
        <taxon>Tetramitia</taxon>
        <taxon>Eutetramitia</taxon>
        <taxon>Vahlkampfiidae</taxon>
        <taxon>Naegleria</taxon>
    </lineage>
</organism>
<gene>
    <name evidence="1" type="ORF">FDP41_010488</name>
</gene>
<comment type="caution">
    <text evidence="1">The sequence shown here is derived from an EMBL/GenBank/DDBJ whole genome shotgun (WGS) entry which is preliminary data.</text>
</comment>
<evidence type="ECO:0000313" key="1">
    <source>
        <dbReference type="EMBL" id="KAF0983423.1"/>
    </source>
</evidence>
<name>A0A6A5BZ53_NAEFO</name>
<sequence>MKPSENHVSEIEDLVTYGLLTEKKFVRVIGIKAFFPEKQLSVSSDFSKGDKLVIGWHKTTDTLLKTTITLKEYLFEISTMTGQNNIPKDIFLGVIVHSSQPVFVKIFHTDRPKLPFGNIFLPIEKVEKKALPSIHGDITPRKGIE</sequence>
<reference evidence="1 2" key="1">
    <citation type="journal article" date="2019" name="Sci. Rep.">
        <title>Nanopore sequencing improves the draft genome of the human pathogenic amoeba Naegleria fowleri.</title>
        <authorList>
            <person name="Liechti N."/>
            <person name="Schurch N."/>
            <person name="Bruggmann R."/>
            <person name="Wittwer M."/>
        </authorList>
    </citation>
    <scope>NUCLEOTIDE SEQUENCE [LARGE SCALE GENOMIC DNA]</scope>
    <source>
        <strain evidence="1 2">ATCC 30894</strain>
    </source>
</reference>
<dbReference type="GeneID" id="68117703"/>
<dbReference type="VEuPathDB" id="AmoebaDB:FDP41_010488"/>
<dbReference type="RefSeq" id="XP_044568136.1">
    <property type="nucleotide sequence ID" value="XM_044700791.1"/>
</dbReference>
<dbReference type="VEuPathDB" id="AmoebaDB:NfTy_012510"/>
<dbReference type="AlphaFoldDB" id="A0A6A5BZ53"/>
<evidence type="ECO:0000313" key="2">
    <source>
        <dbReference type="Proteomes" id="UP000444721"/>
    </source>
</evidence>
<dbReference type="EMBL" id="VFQX01000006">
    <property type="protein sequence ID" value="KAF0983423.1"/>
    <property type="molecule type" value="Genomic_DNA"/>
</dbReference>
<keyword evidence="2" id="KW-1185">Reference proteome</keyword>
<dbReference type="Proteomes" id="UP000444721">
    <property type="component" value="Unassembled WGS sequence"/>
</dbReference>
<proteinExistence type="predicted"/>
<accession>A0A6A5BZ53</accession>